<gene>
    <name evidence="1" type="ORF">ACFQS1_10180</name>
</gene>
<sequence>MDALLSPGGPVRLGVRPCCLAALVGRRRPEPEPVADEGAAGDASLVCAAAEVEMRVSP</sequence>
<proteinExistence type="predicted"/>
<name>A0ABW2HRE4_9ACTN</name>
<comment type="caution">
    <text evidence="1">The sequence shown here is derived from an EMBL/GenBank/DDBJ whole genome shotgun (WGS) entry which is preliminary data.</text>
</comment>
<reference evidence="2" key="1">
    <citation type="journal article" date="2019" name="Int. J. Syst. Evol. Microbiol.">
        <title>The Global Catalogue of Microorganisms (GCM) 10K type strain sequencing project: providing services to taxonomists for standard genome sequencing and annotation.</title>
        <authorList>
            <consortium name="The Broad Institute Genomics Platform"/>
            <consortium name="The Broad Institute Genome Sequencing Center for Infectious Disease"/>
            <person name="Wu L."/>
            <person name="Ma J."/>
        </authorList>
    </citation>
    <scope>NUCLEOTIDE SEQUENCE [LARGE SCALE GENOMIC DNA]</scope>
    <source>
        <strain evidence="2">XZYJT-10</strain>
    </source>
</reference>
<organism evidence="1 2">
    <name type="scientific">Paractinoplanes rhizophilus</name>
    <dbReference type="NCBI Taxonomy" id="1416877"/>
    <lineage>
        <taxon>Bacteria</taxon>
        <taxon>Bacillati</taxon>
        <taxon>Actinomycetota</taxon>
        <taxon>Actinomycetes</taxon>
        <taxon>Micromonosporales</taxon>
        <taxon>Micromonosporaceae</taxon>
        <taxon>Paractinoplanes</taxon>
    </lineage>
</organism>
<dbReference type="RefSeq" id="WP_378966147.1">
    <property type="nucleotide sequence ID" value="NZ_JBHTBJ010000005.1"/>
</dbReference>
<protein>
    <submittedName>
        <fullName evidence="1">Uncharacterized protein</fullName>
    </submittedName>
</protein>
<evidence type="ECO:0000313" key="1">
    <source>
        <dbReference type="EMBL" id="MFC7274346.1"/>
    </source>
</evidence>
<accession>A0ABW2HRE4</accession>
<evidence type="ECO:0000313" key="2">
    <source>
        <dbReference type="Proteomes" id="UP001596548"/>
    </source>
</evidence>
<keyword evidence="2" id="KW-1185">Reference proteome</keyword>
<dbReference type="EMBL" id="JBHTBJ010000005">
    <property type="protein sequence ID" value="MFC7274346.1"/>
    <property type="molecule type" value="Genomic_DNA"/>
</dbReference>
<dbReference type="Proteomes" id="UP001596548">
    <property type="component" value="Unassembled WGS sequence"/>
</dbReference>